<dbReference type="Proteomes" id="UP000263377">
    <property type="component" value="Unassembled WGS sequence"/>
</dbReference>
<dbReference type="InterPro" id="IPR051604">
    <property type="entry name" value="Ergot_Alk_Oxidoreductase"/>
</dbReference>
<protein>
    <submittedName>
        <fullName evidence="1">NmrA family transcriptional regulator</fullName>
    </submittedName>
</protein>
<evidence type="ECO:0000313" key="1">
    <source>
        <dbReference type="EMBL" id="RGD55880.1"/>
    </source>
</evidence>
<name>A0A372ZK83_9ACTN</name>
<accession>A0A372ZK83</accession>
<comment type="caution">
    <text evidence="1">The sequence shown here is derived from an EMBL/GenBank/DDBJ whole genome shotgun (WGS) entry which is preliminary data.</text>
</comment>
<dbReference type="PANTHER" id="PTHR43162">
    <property type="match status" value="1"/>
</dbReference>
<organism evidence="1 2">
    <name type="scientific">Kitasatospora xanthocidica</name>
    <dbReference type="NCBI Taxonomy" id="83382"/>
    <lineage>
        <taxon>Bacteria</taxon>
        <taxon>Bacillati</taxon>
        <taxon>Actinomycetota</taxon>
        <taxon>Actinomycetes</taxon>
        <taxon>Kitasatosporales</taxon>
        <taxon>Streptomycetaceae</taxon>
        <taxon>Kitasatospora</taxon>
    </lineage>
</organism>
<gene>
    <name evidence="1" type="ORF">DR950_41530</name>
</gene>
<dbReference type="Gene3D" id="3.40.50.720">
    <property type="entry name" value="NAD(P)-binding Rossmann-like Domain"/>
    <property type="match status" value="1"/>
</dbReference>
<dbReference type="PANTHER" id="PTHR43162:SF1">
    <property type="entry name" value="PRESTALK A DIFFERENTIATION PROTEIN A"/>
    <property type="match status" value="1"/>
</dbReference>
<proteinExistence type="predicted"/>
<dbReference type="Gene3D" id="3.90.25.10">
    <property type="entry name" value="UDP-galactose 4-epimerase, domain 1"/>
    <property type="match status" value="1"/>
</dbReference>
<dbReference type="EMBL" id="QVIG01000003">
    <property type="protein sequence ID" value="RGD55880.1"/>
    <property type="molecule type" value="Genomic_DNA"/>
</dbReference>
<dbReference type="AlphaFoldDB" id="A0A372ZK83"/>
<dbReference type="SUPFAM" id="SSF51735">
    <property type="entry name" value="NAD(P)-binding Rossmann-fold domains"/>
    <property type="match status" value="1"/>
</dbReference>
<sequence>MVGGTGKTGRRVADRLTALGYGVRVGSRSGAVPFDWHDEGTWEGALEGVSAAYLTYYPDLAFPGAVEAVGAFSRLAAERGVGRLVLLSGRGEEAAEAGEKAVMESGAAWTVVRCAWFNQNFSESFFLEPVLAGELALPVGGAVEPFVDAEDIADVAVAALTEAGHAGEVYELTGPRLLSFSDVAVELSAATGREVRFEAVSEESYRGVLEAAGLPADFAELFSVILDGRNASLGDGVRRALGREPRDFADYAREAAASGVWNA</sequence>
<evidence type="ECO:0000313" key="2">
    <source>
        <dbReference type="Proteomes" id="UP000263377"/>
    </source>
</evidence>
<dbReference type="InterPro" id="IPR036291">
    <property type="entry name" value="NAD(P)-bd_dom_sf"/>
</dbReference>
<keyword evidence="2" id="KW-1185">Reference proteome</keyword>
<reference evidence="1 2" key="1">
    <citation type="submission" date="2018-08" db="EMBL/GenBank/DDBJ databases">
        <title>Diversity &amp; Physiological Properties of Lignin-Decomposing Actinobacteria from Soil.</title>
        <authorList>
            <person name="Roh S.G."/>
            <person name="Kim S.B."/>
        </authorList>
    </citation>
    <scope>NUCLEOTIDE SEQUENCE [LARGE SCALE GENOMIC DNA]</scope>
    <source>
        <strain evidence="1 2">MMS17-GH009</strain>
    </source>
</reference>